<name>A0A9N7TRC5_PLEPL</name>
<evidence type="ECO:0000256" key="1">
    <source>
        <dbReference type="SAM" id="MobiDB-lite"/>
    </source>
</evidence>
<evidence type="ECO:0000313" key="3">
    <source>
        <dbReference type="Proteomes" id="UP001153269"/>
    </source>
</evidence>
<keyword evidence="3" id="KW-1185">Reference proteome</keyword>
<feature type="region of interest" description="Disordered" evidence="1">
    <location>
        <begin position="82"/>
        <end position="105"/>
    </location>
</feature>
<dbReference type="AlphaFoldDB" id="A0A9N7TRC5"/>
<gene>
    <name evidence="2" type="ORF">PLEPLA_LOCUS5474</name>
</gene>
<comment type="caution">
    <text evidence="2">The sequence shown here is derived from an EMBL/GenBank/DDBJ whole genome shotgun (WGS) entry which is preliminary data.</text>
</comment>
<proteinExistence type="predicted"/>
<reference evidence="2" key="1">
    <citation type="submission" date="2020-03" db="EMBL/GenBank/DDBJ databases">
        <authorList>
            <person name="Weist P."/>
        </authorList>
    </citation>
    <scope>NUCLEOTIDE SEQUENCE</scope>
</reference>
<protein>
    <submittedName>
        <fullName evidence="2">Uncharacterized protein</fullName>
    </submittedName>
</protein>
<dbReference type="Proteomes" id="UP001153269">
    <property type="component" value="Unassembled WGS sequence"/>
</dbReference>
<accession>A0A9N7TRC5</accession>
<dbReference type="EMBL" id="CADEAL010000276">
    <property type="protein sequence ID" value="CAB1417655.1"/>
    <property type="molecule type" value="Genomic_DNA"/>
</dbReference>
<organism evidence="2 3">
    <name type="scientific">Pleuronectes platessa</name>
    <name type="common">European plaice</name>
    <dbReference type="NCBI Taxonomy" id="8262"/>
    <lineage>
        <taxon>Eukaryota</taxon>
        <taxon>Metazoa</taxon>
        <taxon>Chordata</taxon>
        <taxon>Craniata</taxon>
        <taxon>Vertebrata</taxon>
        <taxon>Euteleostomi</taxon>
        <taxon>Actinopterygii</taxon>
        <taxon>Neopterygii</taxon>
        <taxon>Teleostei</taxon>
        <taxon>Neoteleostei</taxon>
        <taxon>Acanthomorphata</taxon>
        <taxon>Carangaria</taxon>
        <taxon>Pleuronectiformes</taxon>
        <taxon>Pleuronectoidei</taxon>
        <taxon>Pleuronectidae</taxon>
        <taxon>Pleuronectes</taxon>
    </lineage>
</organism>
<evidence type="ECO:0000313" key="2">
    <source>
        <dbReference type="EMBL" id="CAB1417655.1"/>
    </source>
</evidence>
<feature type="region of interest" description="Disordered" evidence="1">
    <location>
        <begin position="151"/>
        <end position="192"/>
    </location>
</feature>
<sequence>MTNELIFISNCWELHSDSSVQTLSVALCGRLTGRSVSLSQSLTQPAAPQSATGGAALFCSSSQRRLCGLNRGDIAEASDATAFRKEGGDSPQTQEEGLLHKSNIPHPTLPRLSFSPLTFPRVHLWARCHAQWRKTQLNKVLSLKDARTNSCVQDESGGRGTRTTAIAVEPPHPEESSPPPTGLLVGMDPPLR</sequence>